<feature type="transmembrane region" description="Helical" evidence="1">
    <location>
        <begin position="66"/>
        <end position="84"/>
    </location>
</feature>
<dbReference type="InterPro" id="IPR033458">
    <property type="entry name" value="DUF5134"/>
</dbReference>
<accession>A0ABS9DHW6</accession>
<keyword evidence="1" id="KW-0472">Membrane</keyword>
<evidence type="ECO:0000313" key="2">
    <source>
        <dbReference type="EMBL" id="MCF3938817.1"/>
    </source>
</evidence>
<protein>
    <submittedName>
        <fullName evidence="2">DUF5134 domain-containing protein</fullName>
    </submittedName>
</protein>
<feature type="transmembrane region" description="Helical" evidence="1">
    <location>
        <begin position="91"/>
        <end position="110"/>
    </location>
</feature>
<keyword evidence="3" id="KW-1185">Reference proteome</keyword>
<organism evidence="2 3">
    <name type="scientific">Gordonia tangerina</name>
    <dbReference type="NCBI Taxonomy" id="2911060"/>
    <lineage>
        <taxon>Bacteria</taxon>
        <taxon>Bacillati</taxon>
        <taxon>Actinomycetota</taxon>
        <taxon>Actinomycetes</taxon>
        <taxon>Mycobacteriales</taxon>
        <taxon>Gordoniaceae</taxon>
        <taxon>Gordonia</taxon>
    </lineage>
</organism>
<reference evidence="2" key="1">
    <citation type="submission" date="2022-01" db="EMBL/GenBank/DDBJ databases">
        <title>Gordonia xiamenensis sp. nov., isolated from surface seawater in Xiamen.</title>
        <authorList>
            <person name="He Y.F."/>
        </authorList>
    </citation>
    <scope>NUCLEOTIDE SEQUENCE</scope>
    <source>
        <strain evidence="2">GW1C4-4</strain>
    </source>
</reference>
<sequence>MIADLTVRWIVTLLMAAAISEYVLSLVTHRLRWPGVIGHLLHIVMAAAMIAMAWPFGMDLPTTGPMVFFLGAGMWFVVAAIVFADTTAERAAHGYHAVMMAAMAWMYAVMHGDLLPGSASNVDTDAHMMSGHDMTGMDMAGTTHGSDVHSNAANPGYVTMLNWMLAIGFLIAAIGWLYLYFSRRRPVGAPEQRASALLTHSGELSQVFMAAGMSIMFFAMA</sequence>
<feature type="transmembrane region" description="Helical" evidence="1">
    <location>
        <begin position="160"/>
        <end position="181"/>
    </location>
</feature>
<dbReference type="Proteomes" id="UP001108089">
    <property type="component" value="Unassembled WGS sequence"/>
</dbReference>
<gene>
    <name evidence="2" type="ORF">L1892_10565</name>
</gene>
<evidence type="ECO:0000256" key="1">
    <source>
        <dbReference type="SAM" id="Phobius"/>
    </source>
</evidence>
<name>A0ABS9DHW6_9ACTN</name>
<proteinExistence type="predicted"/>
<keyword evidence="1" id="KW-0812">Transmembrane</keyword>
<dbReference type="Pfam" id="PF17197">
    <property type="entry name" value="DUF5134"/>
    <property type="match status" value="1"/>
</dbReference>
<keyword evidence="1" id="KW-1133">Transmembrane helix</keyword>
<evidence type="ECO:0000313" key="3">
    <source>
        <dbReference type="Proteomes" id="UP001108089"/>
    </source>
</evidence>
<comment type="caution">
    <text evidence="2">The sequence shown here is derived from an EMBL/GenBank/DDBJ whole genome shotgun (WGS) entry which is preliminary data.</text>
</comment>
<feature type="transmembrane region" description="Helical" evidence="1">
    <location>
        <begin position="6"/>
        <end position="24"/>
    </location>
</feature>
<dbReference type="RefSeq" id="WP_235723547.1">
    <property type="nucleotide sequence ID" value="NZ_JAKGCU010000007.1"/>
</dbReference>
<dbReference type="EMBL" id="JAKGCU010000007">
    <property type="protein sequence ID" value="MCF3938817.1"/>
    <property type="molecule type" value="Genomic_DNA"/>
</dbReference>
<feature type="transmembrane region" description="Helical" evidence="1">
    <location>
        <begin position="36"/>
        <end position="54"/>
    </location>
</feature>